<keyword evidence="2" id="KW-0479">Metal-binding</keyword>
<keyword evidence="3" id="KW-0863">Zinc-finger</keyword>
<evidence type="ECO:0000256" key="4">
    <source>
        <dbReference type="PROSITE-ProRule" id="PRU01131"/>
    </source>
</evidence>
<gene>
    <name evidence="6" type="ORF">JRO89_XS03G0308000</name>
</gene>
<organism evidence="6 7">
    <name type="scientific">Xanthoceras sorbifolium</name>
    <dbReference type="NCBI Taxonomy" id="99658"/>
    <lineage>
        <taxon>Eukaryota</taxon>
        <taxon>Viridiplantae</taxon>
        <taxon>Streptophyta</taxon>
        <taxon>Embryophyta</taxon>
        <taxon>Tracheophyta</taxon>
        <taxon>Spermatophyta</taxon>
        <taxon>Magnoliopsida</taxon>
        <taxon>eudicotyledons</taxon>
        <taxon>Gunneridae</taxon>
        <taxon>Pentapetalae</taxon>
        <taxon>rosids</taxon>
        <taxon>malvids</taxon>
        <taxon>Sapindales</taxon>
        <taxon>Sapindaceae</taxon>
        <taxon>Xanthoceroideae</taxon>
        <taxon>Xanthoceras</taxon>
    </lineage>
</organism>
<accession>A0ABQ8ICY0</accession>
<keyword evidence="7" id="KW-1185">Reference proteome</keyword>
<keyword evidence="3" id="KW-0862">Zinc</keyword>
<protein>
    <recommendedName>
        <fullName evidence="5">FLZ-type domain-containing protein</fullName>
    </recommendedName>
</protein>
<dbReference type="PROSITE" id="PS51795">
    <property type="entry name" value="ZF_FLZ"/>
    <property type="match status" value="1"/>
</dbReference>
<evidence type="ECO:0000256" key="3">
    <source>
        <dbReference type="ARBA" id="ARBA00022771"/>
    </source>
</evidence>
<dbReference type="InterPro" id="IPR044604">
    <property type="entry name" value="FLZ12/13/14"/>
</dbReference>
<comment type="caution">
    <text evidence="6">The sequence shown here is derived from an EMBL/GenBank/DDBJ whole genome shotgun (WGS) entry which is preliminary data.</text>
</comment>
<reference evidence="6 7" key="1">
    <citation type="submission" date="2021-02" db="EMBL/GenBank/DDBJ databases">
        <title>Plant Genome Project.</title>
        <authorList>
            <person name="Zhang R.-G."/>
        </authorList>
    </citation>
    <scope>NUCLEOTIDE SEQUENCE [LARGE SCALE GENOMIC DNA]</scope>
    <source>
        <tissue evidence="6">Leaves</tissue>
    </source>
</reference>
<name>A0ABQ8ICY0_9ROSI</name>
<sequence>MLGKRSRPVIGKLSALLASGNRAGFLDVGTSPRSPFELKIQSPRGLKQYDVGGVGLGIVAALDHGGCENLSQFAICSSSLNRSSPIPVSSGKNCDRFRRGGGGGGFEEMESSLENYTYVTCHGAGPNKSTSTKVYYDGVDQSNTNGFHKNKSPPTFVEDFPAYPTSDFLSSCHLCSKKLHGKDIYMYRGEKAFCSTECRSRQIMMDERKEQCRSDVSRSADVSSSPYTRDQIFSTGILAI</sequence>
<evidence type="ECO:0000259" key="5">
    <source>
        <dbReference type="PROSITE" id="PS51795"/>
    </source>
</evidence>
<dbReference type="PANTHER" id="PTHR47208">
    <property type="entry name" value="OS02G0174800 PROTEIN"/>
    <property type="match status" value="1"/>
</dbReference>
<comment type="similarity">
    <text evidence="1">Belongs to the FLZ family.</text>
</comment>
<dbReference type="Proteomes" id="UP000827721">
    <property type="component" value="Unassembled WGS sequence"/>
</dbReference>
<dbReference type="Pfam" id="PF04570">
    <property type="entry name" value="zf-FLZ"/>
    <property type="match status" value="1"/>
</dbReference>
<feature type="domain" description="FLZ-type" evidence="5">
    <location>
        <begin position="167"/>
        <end position="210"/>
    </location>
</feature>
<evidence type="ECO:0000256" key="1">
    <source>
        <dbReference type="ARBA" id="ARBA00009374"/>
    </source>
</evidence>
<evidence type="ECO:0000313" key="6">
    <source>
        <dbReference type="EMBL" id="KAH7574531.1"/>
    </source>
</evidence>
<dbReference type="EMBL" id="JAFEMO010000003">
    <property type="protein sequence ID" value="KAH7574531.1"/>
    <property type="molecule type" value="Genomic_DNA"/>
</dbReference>
<proteinExistence type="inferred from homology"/>
<evidence type="ECO:0000313" key="7">
    <source>
        <dbReference type="Proteomes" id="UP000827721"/>
    </source>
</evidence>
<feature type="zinc finger region" description="FLZ-type" evidence="4">
    <location>
        <begin position="167"/>
        <end position="210"/>
    </location>
</feature>
<evidence type="ECO:0000256" key="2">
    <source>
        <dbReference type="ARBA" id="ARBA00022723"/>
    </source>
</evidence>
<dbReference type="InterPro" id="IPR007650">
    <property type="entry name" value="Zf-FLZ_dom"/>
</dbReference>
<dbReference type="PANTHER" id="PTHR47208:SF5">
    <property type="entry name" value="FCS-LIKE ZINC FINGER 12-RELATED"/>
    <property type="match status" value="1"/>
</dbReference>